<dbReference type="eggNOG" id="KOG0255">
    <property type="taxonomic scope" value="Eukaryota"/>
</dbReference>
<evidence type="ECO:0000256" key="2">
    <source>
        <dbReference type="ARBA" id="ARBA00022692"/>
    </source>
</evidence>
<sequence>MRLILKNKGQGENEDGSEPEFRLPPAMFGSILVPAGIFMFGWSMYPWVHWMVPIVGTAMFGAGNILLFTGIWTFLVEAYPRYAASALAANSFVRCLAAAAFPLFGNQMYVRLGFQWASSLLGFLAIGMMVFPYLFFRYGKFIRGKSKFADATSSL</sequence>
<keyword evidence="2 6" id="KW-0812">Transmembrane</keyword>
<feature type="transmembrane region" description="Helical" evidence="6">
    <location>
        <begin position="116"/>
        <end position="136"/>
    </location>
</feature>
<dbReference type="AlphaFoldDB" id="A0A010RTP3"/>
<evidence type="ECO:0000313" key="8">
    <source>
        <dbReference type="Proteomes" id="UP000020467"/>
    </source>
</evidence>
<dbReference type="Proteomes" id="UP000020467">
    <property type="component" value="Unassembled WGS sequence"/>
</dbReference>
<dbReference type="EMBL" id="JARH01000372">
    <property type="protein sequence ID" value="EXF81399.1"/>
    <property type="molecule type" value="Genomic_DNA"/>
</dbReference>
<evidence type="ECO:0000256" key="6">
    <source>
        <dbReference type="SAM" id="Phobius"/>
    </source>
</evidence>
<dbReference type="InterPro" id="IPR036259">
    <property type="entry name" value="MFS_trans_sf"/>
</dbReference>
<comment type="caution">
    <text evidence="7">The sequence shown here is derived from an EMBL/GenBank/DDBJ whole genome shotgun (WGS) entry which is preliminary data.</text>
</comment>
<keyword evidence="8" id="KW-1185">Reference proteome</keyword>
<evidence type="ECO:0000256" key="1">
    <source>
        <dbReference type="ARBA" id="ARBA00004141"/>
    </source>
</evidence>
<evidence type="ECO:0000256" key="4">
    <source>
        <dbReference type="ARBA" id="ARBA00023136"/>
    </source>
</evidence>
<keyword evidence="3 6" id="KW-1133">Transmembrane helix</keyword>
<dbReference type="OrthoDB" id="3561359at2759"/>
<organism evidence="7 8">
    <name type="scientific">Colletotrichum fioriniae PJ7</name>
    <dbReference type="NCBI Taxonomy" id="1445577"/>
    <lineage>
        <taxon>Eukaryota</taxon>
        <taxon>Fungi</taxon>
        <taxon>Dikarya</taxon>
        <taxon>Ascomycota</taxon>
        <taxon>Pezizomycotina</taxon>
        <taxon>Sordariomycetes</taxon>
        <taxon>Hypocreomycetidae</taxon>
        <taxon>Glomerellales</taxon>
        <taxon>Glomerellaceae</taxon>
        <taxon>Colletotrichum</taxon>
        <taxon>Colletotrichum acutatum species complex</taxon>
    </lineage>
</organism>
<dbReference type="GO" id="GO:0022857">
    <property type="term" value="F:transmembrane transporter activity"/>
    <property type="evidence" value="ECO:0007669"/>
    <property type="project" value="TreeGrafter"/>
</dbReference>
<protein>
    <recommendedName>
        <fullName evidence="9">Major facilitator superfamily transporter</fullName>
    </recommendedName>
</protein>
<name>A0A010RTP3_9PEZI</name>
<keyword evidence="4 6" id="KW-0472">Membrane</keyword>
<dbReference type="SUPFAM" id="SSF103473">
    <property type="entry name" value="MFS general substrate transporter"/>
    <property type="match status" value="1"/>
</dbReference>
<comment type="subcellular location">
    <subcellularLocation>
        <location evidence="1">Membrane</location>
        <topology evidence="1">Multi-pass membrane protein</topology>
    </subcellularLocation>
</comment>
<dbReference type="HOGENOM" id="CLU_008455_5_2_1"/>
<feature type="transmembrane region" description="Helical" evidence="6">
    <location>
        <begin position="50"/>
        <end position="75"/>
    </location>
</feature>
<evidence type="ECO:0000313" key="7">
    <source>
        <dbReference type="EMBL" id="EXF81399.1"/>
    </source>
</evidence>
<gene>
    <name evidence="7" type="ORF">CFIO01_01061</name>
</gene>
<feature type="transmembrane region" description="Helical" evidence="6">
    <location>
        <begin position="82"/>
        <end position="104"/>
    </location>
</feature>
<dbReference type="PANTHER" id="PTHR23502">
    <property type="entry name" value="MAJOR FACILITATOR SUPERFAMILY"/>
    <property type="match status" value="1"/>
</dbReference>
<accession>A0A010RTP3</accession>
<dbReference type="PANTHER" id="PTHR23502:SF7">
    <property type="entry name" value="DRUG_PROTON ANTIPORTER YHK8-RELATED"/>
    <property type="match status" value="1"/>
</dbReference>
<dbReference type="KEGG" id="cfj:CFIO01_01061"/>
<reference evidence="7 8" key="1">
    <citation type="submission" date="2014-02" db="EMBL/GenBank/DDBJ databases">
        <title>The genome sequence of Colletotrichum fioriniae PJ7.</title>
        <authorList>
            <person name="Baroncelli R."/>
            <person name="Thon M.R."/>
        </authorList>
    </citation>
    <scope>NUCLEOTIDE SEQUENCE [LARGE SCALE GENOMIC DNA]</scope>
    <source>
        <strain evidence="7 8">PJ7</strain>
    </source>
</reference>
<dbReference type="Gene3D" id="1.20.1250.20">
    <property type="entry name" value="MFS general substrate transporter like domains"/>
    <property type="match status" value="1"/>
</dbReference>
<feature type="region of interest" description="Disordered" evidence="5">
    <location>
        <begin position="1"/>
        <end position="20"/>
    </location>
</feature>
<evidence type="ECO:0000256" key="3">
    <source>
        <dbReference type="ARBA" id="ARBA00022989"/>
    </source>
</evidence>
<feature type="transmembrane region" description="Helical" evidence="6">
    <location>
        <begin position="21"/>
        <end position="44"/>
    </location>
</feature>
<evidence type="ECO:0008006" key="9">
    <source>
        <dbReference type="Google" id="ProtNLM"/>
    </source>
</evidence>
<evidence type="ECO:0000256" key="5">
    <source>
        <dbReference type="SAM" id="MobiDB-lite"/>
    </source>
</evidence>
<proteinExistence type="predicted"/>
<dbReference type="GO" id="GO:0005886">
    <property type="term" value="C:plasma membrane"/>
    <property type="evidence" value="ECO:0007669"/>
    <property type="project" value="TreeGrafter"/>
</dbReference>